<evidence type="ECO:0000256" key="2">
    <source>
        <dbReference type="ARBA" id="ARBA00022741"/>
    </source>
</evidence>
<dbReference type="Gene3D" id="1.10.8.60">
    <property type="match status" value="1"/>
</dbReference>
<dbReference type="STRING" id="1245528.M3K1S9"/>
<feature type="compositionally biased region" description="Polar residues" evidence="4">
    <location>
        <begin position="126"/>
        <end position="140"/>
    </location>
</feature>
<dbReference type="SUPFAM" id="SSF52540">
    <property type="entry name" value="P-loop containing nucleoside triphosphate hydrolases"/>
    <property type="match status" value="1"/>
</dbReference>
<dbReference type="Proteomes" id="UP000011777">
    <property type="component" value="Unassembled WGS sequence"/>
</dbReference>
<dbReference type="GO" id="GO:0016887">
    <property type="term" value="F:ATP hydrolysis activity"/>
    <property type="evidence" value="ECO:0007669"/>
    <property type="project" value="InterPro"/>
</dbReference>
<keyword evidence="2" id="KW-0547">Nucleotide-binding</keyword>
<comment type="caution">
    <text evidence="6">The sequence shown here is derived from an EMBL/GenBank/DDBJ whole genome shotgun (WGS) entry which is preliminary data.</text>
</comment>
<evidence type="ECO:0000259" key="5">
    <source>
        <dbReference type="SMART" id="SM00382"/>
    </source>
</evidence>
<dbReference type="InterPro" id="IPR027417">
    <property type="entry name" value="P-loop_NTPase"/>
</dbReference>
<dbReference type="OrthoDB" id="10251136at2759"/>
<dbReference type="InterPro" id="IPR003959">
    <property type="entry name" value="ATPase_AAA_core"/>
</dbReference>
<dbReference type="Pfam" id="PF17862">
    <property type="entry name" value="AAA_lid_3"/>
    <property type="match status" value="1"/>
</dbReference>
<dbReference type="Pfam" id="PF09336">
    <property type="entry name" value="Vps4_C"/>
    <property type="match status" value="1"/>
</dbReference>
<evidence type="ECO:0000256" key="4">
    <source>
        <dbReference type="SAM" id="MobiDB-lite"/>
    </source>
</evidence>
<dbReference type="InterPro" id="IPR003593">
    <property type="entry name" value="AAA+_ATPase"/>
</dbReference>
<feature type="compositionally biased region" description="Low complexity" evidence="4">
    <location>
        <begin position="287"/>
        <end position="300"/>
    </location>
</feature>
<dbReference type="InterPro" id="IPR015415">
    <property type="entry name" value="Spast_Vps4_C"/>
</dbReference>
<dbReference type="PANTHER" id="PTHR23074:SF17">
    <property type="entry name" value="FIDGETIN-LIKE PROTEIN 1"/>
    <property type="match status" value="1"/>
</dbReference>
<evidence type="ECO:0000256" key="1">
    <source>
        <dbReference type="ARBA" id="ARBA00006914"/>
    </source>
</evidence>
<feature type="compositionally biased region" description="Polar residues" evidence="4">
    <location>
        <begin position="176"/>
        <end position="186"/>
    </location>
</feature>
<protein>
    <recommendedName>
        <fullName evidence="5">AAA+ ATPase domain-containing protein</fullName>
    </recommendedName>
</protein>
<feature type="compositionally biased region" description="Low complexity" evidence="4">
    <location>
        <begin position="164"/>
        <end position="175"/>
    </location>
</feature>
<evidence type="ECO:0000313" key="7">
    <source>
        <dbReference type="Proteomes" id="UP000011777"/>
    </source>
</evidence>
<feature type="region of interest" description="Disordered" evidence="4">
    <location>
        <begin position="209"/>
        <end position="238"/>
    </location>
</feature>
<dbReference type="PANTHER" id="PTHR23074">
    <property type="entry name" value="AAA DOMAIN-CONTAINING"/>
    <property type="match status" value="1"/>
</dbReference>
<dbReference type="CDD" id="cd19509">
    <property type="entry name" value="RecA-like_VPS4-like"/>
    <property type="match status" value="1"/>
</dbReference>
<evidence type="ECO:0000313" key="6">
    <source>
        <dbReference type="EMBL" id="EMG49235.1"/>
    </source>
</evidence>
<feature type="region of interest" description="Disordered" evidence="4">
    <location>
        <begin position="280"/>
        <end position="415"/>
    </location>
</feature>
<keyword evidence="3" id="KW-0067">ATP-binding</keyword>
<keyword evidence="7" id="KW-1185">Reference proteome</keyword>
<dbReference type="GO" id="GO:0005524">
    <property type="term" value="F:ATP binding"/>
    <property type="evidence" value="ECO:0007669"/>
    <property type="project" value="UniProtKB-KW"/>
</dbReference>
<dbReference type="InterPro" id="IPR050304">
    <property type="entry name" value="MT-severing_AAA_ATPase"/>
</dbReference>
<dbReference type="FunFam" id="1.10.8.60:FF:000022">
    <property type="entry name" value="Fidgetin like 1"/>
    <property type="match status" value="1"/>
</dbReference>
<feature type="compositionally biased region" description="Polar residues" evidence="4">
    <location>
        <begin position="209"/>
        <end position="236"/>
    </location>
</feature>
<dbReference type="PROSITE" id="PS00674">
    <property type="entry name" value="AAA"/>
    <property type="match status" value="1"/>
</dbReference>
<dbReference type="OMA" id="YNKPKPM"/>
<proteinExistence type="inferred from homology"/>
<feature type="compositionally biased region" description="Low complexity" evidence="4">
    <location>
        <begin position="317"/>
        <end position="331"/>
    </location>
</feature>
<sequence length="731" mass="81020">MFSRKKPPQLSTLEELQQTYTDCCNLTIKNLTLEEENRVEDALKGWKSLHTSLLYKLDLFERLGPKLGPEEKTVLNELKKIRDENVKHLIRSQLRVDEVNRRKSRENGNGVTPQQAPVPTQRPKVVQSSLRHSSPVTSNRAMFKSLRPHSNGYHKPQPKLNPKSEQQASTAASASWTKPVSTSQKYHISKSKLKGEDLSLFSDFDQETYVTPSSRNNSGNWEKVSNSRSSSLSTDEPNLIDLDDYFTADGQVLSHSMEDLTIKPIINPERVAVAPPRILAKSTPDVTRTSSTPQPTTKSPYVYNKPKPMNIQKLMKKSTPSPKPAATKPKSNITYNFVRVPAKKPITTTTPTPAPTPRQKTNGAAAPKKQTVKPPQQPKPKPQEEVSSPTMDDLISGYEDHDDSPPVESGPVDPLADQDKFIESIPNIDPAVAKQILNEIVVHGDEVHWEDISGLEGAKNSLKEAVVYPFLRPDLFKGLREPTRGILLFGPPGTGKTMLARAVATESKSTFFNITTGTITSKYLGESEKLIKVLFTLAKKLAPSIVFIDEIDSLLSARTEGEIESSRRIKNEFLIQWSELSSAAAGRDSDGDASRVLVLGATNLPWGLDEAARRRFSKKIYIPLPEPEAIISQIKRLLKFQNHSLTDKDFEVLGKLTEGFSGSDITTLTKDAAMGPLRSLGDALLSTPTEEIRPINLEDFESSLKTIRPSVSKDGLAKYLEWSDKYGSSGV</sequence>
<name>M3K1S9_CANMX</name>
<dbReference type="AlphaFoldDB" id="M3K1S9"/>
<accession>M3K1S9</accession>
<dbReference type="Pfam" id="PF00004">
    <property type="entry name" value="AAA"/>
    <property type="match status" value="1"/>
</dbReference>
<feature type="compositionally biased region" description="Polar residues" evidence="4">
    <location>
        <begin position="107"/>
        <end position="118"/>
    </location>
</feature>
<dbReference type="FunFam" id="3.40.50.300:FF:000093">
    <property type="entry name" value="Fidgetin-like 1"/>
    <property type="match status" value="1"/>
</dbReference>
<dbReference type="EMBL" id="AOGT01000777">
    <property type="protein sequence ID" value="EMG49235.1"/>
    <property type="molecule type" value="Genomic_DNA"/>
</dbReference>
<comment type="similarity">
    <text evidence="1">Belongs to the AAA ATPase family.</text>
</comment>
<evidence type="ECO:0000256" key="3">
    <source>
        <dbReference type="ARBA" id="ARBA00022840"/>
    </source>
</evidence>
<gene>
    <name evidence="6" type="ORF">G210_0066</name>
</gene>
<dbReference type="Gene3D" id="3.40.50.300">
    <property type="entry name" value="P-loop containing nucleotide triphosphate hydrolases"/>
    <property type="match status" value="1"/>
</dbReference>
<dbReference type="HOGENOM" id="CLU_000688_15_0_1"/>
<dbReference type="InterPro" id="IPR003960">
    <property type="entry name" value="ATPase_AAA_CS"/>
</dbReference>
<reference evidence="6 7" key="1">
    <citation type="submission" date="2013-02" db="EMBL/GenBank/DDBJ databases">
        <title>Genome sequence of Candida maltosa Xu316, a potential industrial strain for xylitol and ethanol production.</title>
        <authorList>
            <person name="Yu J."/>
            <person name="Wang Q."/>
            <person name="Geng X."/>
            <person name="Bao W."/>
            <person name="He P."/>
            <person name="Cai J."/>
        </authorList>
    </citation>
    <scope>NUCLEOTIDE SEQUENCE [LARGE SCALE GENOMIC DNA]</scope>
    <source>
        <strain evidence="7">Xu316</strain>
    </source>
</reference>
<dbReference type="SMART" id="SM00382">
    <property type="entry name" value="AAA"/>
    <property type="match status" value="1"/>
</dbReference>
<dbReference type="eggNOG" id="KOG0740">
    <property type="taxonomic scope" value="Eukaryota"/>
</dbReference>
<dbReference type="InterPro" id="IPR041569">
    <property type="entry name" value="AAA_lid_3"/>
</dbReference>
<organism evidence="6 7">
    <name type="scientific">Candida maltosa (strain Xu316)</name>
    <name type="common">Yeast</name>
    <dbReference type="NCBI Taxonomy" id="1245528"/>
    <lineage>
        <taxon>Eukaryota</taxon>
        <taxon>Fungi</taxon>
        <taxon>Dikarya</taxon>
        <taxon>Ascomycota</taxon>
        <taxon>Saccharomycotina</taxon>
        <taxon>Pichiomycetes</taxon>
        <taxon>Debaryomycetaceae</taxon>
        <taxon>Candida/Lodderomyces clade</taxon>
        <taxon>Candida</taxon>
    </lineage>
</organism>
<feature type="domain" description="AAA+ ATPase" evidence="5">
    <location>
        <begin position="482"/>
        <end position="626"/>
    </location>
</feature>
<feature type="region of interest" description="Disordered" evidence="4">
    <location>
        <begin position="97"/>
        <end position="189"/>
    </location>
</feature>